<dbReference type="PANTHER" id="PTHR38011:SF11">
    <property type="entry name" value="2,5-DIAMINO-6-RIBOSYLAMINO-4(3H)-PYRIMIDINONE 5'-PHOSPHATE REDUCTASE"/>
    <property type="match status" value="1"/>
</dbReference>
<dbReference type="Pfam" id="PF01872">
    <property type="entry name" value="RibD_C"/>
    <property type="match status" value="1"/>
</dbReference>
<keyword evidence="3" id="KW-1185">Reference proteome</keyword>
<dbReference type="AlphaFoldDB" id="A0A4Y9T0L6"/>
<accession>A0A4Y9T0L6</accession>
<evidence type="ECO:0000313" key="3">
    <source>
        <dbReference type="Proteomes" id="UP000297258"/>
    </source>
</evidence>
<feature type="domain" description="Bacterial bifunctional deaminase-reductase C-terminal" evidence="1">
    <location>
        <begin position="3"/>
        <end position="172"/>
    </location>
</feature>
<evidence type="ECO:0000259" key="1">
    <source>
        <dbReference type="Pfam" id="PF01872"/>
    </source>
</evidence>
<dbReference type="InterPro" id="IPR002734">
    <property type="entry name" value="RibDG_C"/>
</dbReference>
<dbReference type="InterPro" id="IPR024072">
    <property type="entry name" value="DHFR-like_dom_sf"/>
</dbReference>
<dbReference type="GO" id="GO:0008703">
    <property type="term" value="F:5-amino-6-(5-phosphoribosylamino)uracil reductase activity"/>
    <property type="evidence" value="ECO:0007669"/>
    <property type="project" value="InterPro"/>
</dbReference>
<comment type="caution">
    <text evidence="2">The sequence shown here is derived from an EMBL/GenBank/DDBJ whole genome shotgun (WGS) entry which is preliminary data.</text>
</comment>
<evidence type="ECO:0000313" key="2">
    <source>
        <dbReference type="EMBL" id="TFW32924.1"/>
    </source>
</evidence>
<dbReference type="SUPFAM" id="SSF53597">
    <property type="entry name" value="Dihydrofolate reductase-like"/>
    <property type="match status" value="1"/>
</dbReference>
<dbReference type="RefSeq" id="WP_135189305.1">
    <property type="nucleotide sequence ID" value="NZ_SPUM01000047.1"/>
</dbReference>
<reference evidence="2 3" key="1">
    <citation type="submission" date="2019-03" db="EMBL/GenBank/DDBJ databases">
        <title>Draft genome of Massilia hortus sp. nov., a novel bacterial species of the Oxalobacteraceae family.</title>
        <authorList>
            <person name="Peta V."/>
            <person name="Raths R."/>
            <person name="Bucking H."/>
        </authorList>
    </citation>
    <scope>NUCLEOTIDE SEQUENCE [LARGE SCALE GENOMIC DNA]</scope>
    <source>
        <strain evidence="2 3">ONC3</strain>
    </source>
</reference>
<dbReference type="GO" id="GO:0009231">
    <property type="term" value="P:riboflavin biosynthetic process"/>
    <property type="evidence" value="ECO:0007669"/>
    <property type="project" value="InterPro"/>
</dbReference>
<proteinExistence type="predicted"/>
<sequence length="180" mass="20020">MRKLVSYLIISLDGVVEAPDKYARQELYPDFPDLISQSIFEQDAVLLGRKTYEEWSKFWPTSQIEPFSAFINKTPKFVVSSTLREVTWDRSTLINQDVLGEIAKLKTQSGKAIGVHGSVSLAQSLLLAGLLDELQLVVCPAIAGSGRRLLEHGGAPVQLDLQSTRTTKNGLQFLVYTPRK</sequence>
<dbReference type="PANTHER" id="PTHR38011">
    <property type="entry name" value="DIHYDROFOLATE REDUCTASE FAMILY PROTEIN (AFU_ORTHOLOGUE AFUA_8G06820)"/>
    <property type="match status" value="1"/>
</dbReference>
<protein>
    <recommendedName>
        <fullName evidence="1">Bacterial bifunctional deaminase-reductase C-terminal domain-containing protein</fullName>
    </recommendedName>
</protein>
<name>A0A4Y9T0L6_9BURK</name>
<dbReference type="EMBL" id="SPUM01000047">
    <property type="protein sequence ID" value="TFW32924.1"/>
    <property type="molecule type" value="Genomic_DNA"/>
</dbReference>
<organism evidence="2 3">
    <name type="scientific">Massilia horti</name>
    <dbReference type="NCBI Taxonomy" id="2562153"/>
    <lineage>
        <taxon>Bacteria</taxon>
        <taxon>Pseudomonadati</taxon>
        <taxon>Pseudomonadota</taxon>
        <taxon>Betaproteobacteria</taxon>
        <taxon>Burkholderiales</taxon>
        <taxon>Oxalobacteraceae</taxon>
        <taxon>Telluria group</taxon>
        <taxon>Massilia</taxon>
    </lineage>
</organism>
<dbReference type="InterPro" id="IPR050765">
    <property type="entry name" value="Riboflavin_Biosynth_HTPR"/>
</dbReference>
<dbReference type="OrthoDB" id="7342392at2"/>
<dbReference type="Gene3D" id="3.40.430.10">
    <property type="entry name" value="Dihydrofolate Reductase, subunit A"/>
    <property type="match status" value="1"/>
</dbReference>
<gene>
    <name evidence="2" type="ORF">E4O92_08345</name>
</gene>
<dbReference type="Proteomes" id="UP000297258">
    <property type="component" value="Unassembled WGS sequence"/>
</dbReference>